<dbReference type="EMBL" id="JAULSY010000208">
    <property type="protein sequence ID" value="KAK0658316.1"/>
    <property type="molecule type" value="Genomic_DNA"/>
</dbReference>
<proteinExistence type="predicted"/>
<evidence type="ECO:0000313" key="3">
    <source>
        <dbReference type="Proteomes" id="UP001174997"/>
    </source>
</evidence>
<feature type="compositionally biased region" description="Basic and acidic residues" evidence="1">
    <location>
        <begin position="104"/>
        <end position="122"/>
    </location>
</feature>
<feature type="compositionally biased region" description="Pro residues" evidence="1">
    <location>
        <begin position="307"/>
        <end position="326"/>
    </location>
</feature>
<protein>
    <submittedName>
        <fullName evidence="2">Uncharacterized protein</fullName>
    </submittedName>
</protein>
<sequence length="617" mass="67881">MFSSPFDKPACNGIHHRHIAQPSSRLRLPRLTESRPVGSLLAVIPSTGNLGLAMAKDRVARAFGLASAKRPTTTCRCGREILLTSDSSSLSSPPTTLSSPLGKRVRDDHADDDNDSKTEVKPAKRHERSLSSSPPEKNTQPHRILTGSPHAKTLSRNRPSRSSVIKLLSNRIGNVHISGTFERYCRDSRRLNNDTRSIFGLSVRNNTANETNIFSVNATDIFGTNTNFEFNLTIDSTMAIEVTSPMDLDFANDMDHDFTNNMDVEDIFASPTISPNTNATDPPAITTVSTSGRAFQRIGGHSQPLARPQPAPAPAPARPAASPKPTPAGASVGGVPISGHVFQVMPGRPRPADENYPESAMRSTIATHHPLQPATTSNPINNNKRTRRGANGDGEDKLAVTGGDMTKSVPNHRVANPTKGQLKGKKPLPGQKPRPRRGITWGENVRFVVKDTHYPQSGEMQEAVARLKFRAEVKAARAARRAEWAVEAEARERRAKGLGGEGFRGVEYGYVSHLSTDTNYDEDGDANVWFGCSDAHLGEEAAEKELQSRLDQAVRNVLDYEGEYLAILKAWRDEYEQRTGGRYLRLPDTVGRENRRLVRRVSLYRCADFIKRTGRYF</sequence>
<comment type="caution">
    <text evidence="2">The sequence shown here is derived from an EMBL/GenBank/DDBJ whole genome shotgun (WGS) entry which is preliminary data.</text>
</comment>
<name>A0AA39YUP4_9PEZI</name>
<feature type="region of interest" description="Disordered" evidence="1">
    <location>
        <begin position="86"/>
        <end position="161"/>
    </location>
</feature>
<evidence type="ECO:0000256" key="1">
    <source>
        <dbReference type="SAM" id="MobiDB-lite"/>
    </source>
</evidence>
<gene>
    <name evidence="2" type="ORF">QBC41DRAFT_238022</name>
</gene>
<dbReference type="AlphaFoldDB" id="A0AA39YUP4"/>
<feature type="region of interest" description="Disordered" evidence="1">
    <location>
        <begin position="299"/>
        <end position="438"/>
    </location>
</feature>
<organism evidence="2 3">
    <name type="scientific">Cercophora samala</name>
    <dbReference type="NCBI Taxonomy" id="330535"/>
    <lineage>
        <taxon>Eukaryota</taxon>
        <taxon>Fungi</taxon>
        <taxon>Dikarya</taxon>
        <taxon>Ascomycota</taxon>
        <taxon>Pezizomycotina</taxon>
        <taxon>Sordariomycetes</taxon>
        <taxon>Sordariomycetidae</taxon>
        <taxon>Sordariales</taxon>
        <taxon>Lasiosphaeriaceae</taxon>
        <taxon>Cercophora</taxon>
    </lineage>
</organism>
<reference evidence="2" key="1">
    <citation type="submission" date="2023-06" db="EMBL/GenBank/DDBJ databases">
        <title>Genome-scale phylogeny and comparative genomics of the fungal order Sordariales.</title>
        <authorList>
            <consortium name="Lawrence Berkeley National Laboratory"/>
            <person name="Hensen N."/>
            <person name="Bonometti L."/>
            <person name="Westerberg I."/>
            <person name="Brannstrom I.O."/>
            <person name="Guillou S."/>
            <person name="Cros-Aarteil S."/>
            <person name="Calhoun S."/>
            <person name="Haridas S."/>
            <person name="Kuo A."/>
            <person name="Mondo S."/>
            <person name="Pangilinan J."/>
            <person name="Riley R."/>
            <person name="Labutti K."/>
            <person name="Andreopoulos B."/>
            <person name="Lipzen A."/>
            <person name="Chen C."/>
            <person name="Yanf M."/>
            <person name="Daum C."/>
            <person name="Ng V."/>
            <person name="Clum A."/>
            <person name="Steindorff A."/>
            <person name="Ohm R."/>
            <person name="Martin F."/>
            <person name="Silar P."/>
            <person name="Natvig D."/>
            <person name="Lalanne C."/>
            <person name="Gautier V."/>
            <person name="Ament-Velasquez S.L."/>
            <person name="Kruys A."/>
            <person name="Hutchinson M.I."/>
            <person name="Powell A.J."/>
            <person name="Barry K."/>
            <person name="Miller A.N."/>
            <person name="Grigoriev I.V."/>
            <person name="Debuchy R."/>
            <person name="Gladieux P."/>
            <person name="Thoren M.H."/>
            <person name="Johannesson H."/>
        </authorList>
    </citation>
    <scope>NUCLEOTIDE SEQUENCE</scope>
    <source>
        <strain evidence="2">CBS 307.81</strain>
    </source>
</reference>
<evidence type="ECO:0000313" key="2">
    <source>
        <dbReference type="EMBL" id="KAK0658316.1"/>
    </source>
</evidence>
<dbReference type="Proteomes" id="UP001174997">
    <property type="component" value="Unassembled WGS sequence"/>
</dbReference>
<keyword evidence="3" id="KW-1185">Reference proteome</keyword>
<accession>A0AA39YUP4</accession>
<feature type="compositionally biased region" description="Low complexity" evidence="1">
    <location>
        <begin position="86"/>
        <end position="101"/>
    </location>
</feature>
<feature type="compositionally biased region" description="Polar residues" evidence="1">
    <location>
        <begin position="373"/>
        <end position="383"/>
    </location>
</feature>